<dbReference type="PANTHER" id="PTHR30212">
    <property type="entry name" value="PROTEIN YIIM"/>
    <property type="match status" value="1"/>
</dbReference>
<protein>
    <recommendedName>
        <fullName evidence="1">MOSC domain-containing protein</fullName>
    </recommendedName>
</protein>
<evidence type="ECO:0000259" key="1">
    <source>
        <dbReference type="PROSITE" id="PS51340"/>
    </source>
</evidence>
<evidence type="ECO:0000313" key="3">
    <source>
        <dbReference type="Proteomes" id="UP000680670"/>
    </source>
</evidence>
<dbReference type="PANTHER" id="PTHR30212:SF2">
    <property type="entry name" value="PROTEIN YIIM"/>
    <property type="match status" value="1"/>
</dbReference>
<dbReference type="Pfam" id="PF03473">
    <property type="entry name" value="MOSC"/>
    <property type="match status" value="1"/>
</dbReference>
<evidence type="ECO:0000313" key="2">
    <source>
        <dbReference type="EMBL" id="GIN96202.1"/>
    </source>
</evidence>
<dbReference type="InterPro" id="IPR005163">
    <property type="entry name" value="Tri_helical_YiiM-like"/>
</dbReference>
<dbReference type="Gene3D" id="2.40.33.20">
    <property type="entry name" value="PK beta-barrel domain-like"/>
    <property type="match status" value="1"/>
</dbReference>
<gene>
    <name evidence="2" type="ORF">J6TS1_20720</name>
</gene>
<dbReference type="InterPro" id="IPR052353">
    <property type="entry name" value="Benzoxazolinone_Detox_Enz"/>
</dbReference>
<dbReference type="Pfam" id="PF03475">
    <property type="entry name" value="YiiM_3-alpha"/>
    <property type="match status" value="1"/>
</dbReference>
<reference evidence="2 3" key="1">
    <citation type="submission" date="2021-03" db="EMBL/GenBank/DDBJ databases">
        <title>Antimicrobial resistance genes in bacteria isolated from Japanese honey, and their potential for conferring macrolide and lincosamide resistance in the American foulbrood pathogen Paenibacillus larvae.</title>
        <authorList>
            <person name="Okamoto M."/>
            <person name="Kumagai M."/>
            <person name="Kanamori H."/>
            <person name="Takamatsu D."/>
        </authorList>
    </citation>
    <scope>NUCLEOTIDE SEQUENCE [LARGE SCALE GENOMIC DNA]</scope>
    <source>
        <strain evidence="2 3">J6TS1</strain>
    </source>
</reference>
<dbReference type="SUPFAM" id="SSF50800">
    <property type="entry name" value="PK beta-barrel domain-like"/>
    <property type="match status" value="1"/>
</dbReference>
<name>A0ABQ4KY35_SIMTE</name>
<dbReference type="EMBL" id="BORJ01000004">
    <property type="protein sequence ID" value="GIN96202.1"/>
    <property type="molecule type" value="Genomic_DNA"/>
</dbReference>
<keyword evidence="3" id="KW-1185">Reference proteome</keyword>
<dbReference type="Proteomes" id="UP000680670">
    <property type="component" value="Unassembled WGS sequence"/>
</dbReference>
<organism evidence="2 3">
    <name type="scientific">Siminovitchia terrae</name>
    <name type="common">Bacillus terrae</name>
    <dbReference type="NCBI Taxonomy" id="1914933"/>
    <lineage>
        <taxon>Bacteria</taxon>
        <taxon>Bacillati</taxon>
        <taxon>Bacillota</taxon>
        <taxon>Bacilli</taxon>
        <taxon>Bacillales</taxon>
        <taxon>Bacillaceae</taxon>
        <taxon>Siminovitchia</taxon>
    </lineage>
</organism>
<dbReference type="InterPro" id="IPR005302">
    <property type="entry name" value="MoCF_Sase_C"/>
</dbReference>
<sequence length="160" mass="18361">MQSAFYPYEYYSLCEQEFSTKLPPSTFGENLTVQNMLENDVYIGNIYRIGDAVVQVTQGRIPCSTITKRVGIPLLLKRMIETGFTGYLCRVLEEGIVRKNSSITLLESHPKQVSILYANDIYFRHPKDVGGMKKILEVDELAVEWHELLTKRLEKVENPV</sequence>
<dbReference type="PROSITE" id="PS51340">
    <property type="entry name" value="MOSC"/>
    <property type="match status" value="1"/>
</dbReference>
<comment type="caution">
    <text evidence="2">The sequence shown here is derived from an EMBL/GenBank/DDBJ whole genome shotgun (WGS) entry which is preliminary data.</text>
</comment>
<accession>A0ABQ4KY35</accession>
<dbReference type="InterPro" id="IPR011037">
    <property type="entry name" value="Pyrv_Knase-like_insert_dom_sf"/>
</dbReference>
<feature type="domain" description="MOSC" evidence="1">
    <location>
        <begin position="1"/>
        <end position="106"/>
    </location>
</feature>
<proteinExistence type="predicted"/>